<protein>
    <recommendedName>
        <fullName evidence="7">Metallo-beta-lactamase domain-containing protein</fullName>
    </recommendedName>
</protein>
<dbReference type="CDD" id="cd07730">
    <property type="entry name" value="metallo-hydrolase-like_MBL-fold"/>
    <property type="match status" value="1"/>
</dbReference>
<dbReference type="EMBL" id="CABFOC020000039">
    <property type="protein sequence ID" value="CAH0051038.1"/>
    <property type="molecule type" value="Genomic_DNA"/>
</dbReference>
<dbReference type="PANTHER" id="PTHR42978:SF5">
    <property type="entry name" value="METALLO-BETA-LACTAMASE DOMAIN-CONTAINING PROTEIN"/>
    <property type="match status" value="1"/>
</dbReference>
<organism evidence="5 6">
    <name type="scientific">Clonostachys solani</name>
    <dbReference type="NCBI Taxonomy" id="160281"/>
    <lineage>
        <taxon>Eukaryota</taxon>
        <taxon>Fungi</taxon>
        <taxon>Dikarya</taxon>
        <taxon>Ascomycota</taxon>
        <taxon>Pezizomycotina</taxon>
        <taxon>Sordariomycetes</taxon>
        <taxon>Hypocreomycetidae</taxon>
        <taxon>Hypocreales</taxon>
        <taxon>Bionectriaceae</taxon>
        <taxon>Clonostachys</taxon>
    </lineage>
</organism>
<dbReference type="GO" id="GO:0016787">
    <property type="term" value="F:hydrolase activity"/>
    <property type="evidence" value="ECO:0007669"/>
    <property type="project" value="UniProtKB-KW"/>
</dbReference>
<dbReference type="Gene3D" id="3.60.15.10">
    <property type="entry name" value="Ribonuclease Z/Hydroxyacylglutathione hydrolase-like"/>
    <property type="match status" value="1"/>
</dbReference>
<keyword evidence="3" id="KW-0378">Hydrolase</keyword>
<comment type="similarity">
    <text evidence="1">Belongs to the metallo-beta-lactamase superfamily.</text>
</comment>
<gene>
    <name evidence="5" type="ORF">CSOL1703_00015934</name>
</gene>
<proteinExistence type="inferred from homology"/>
<evidence type="ECO:0000256" key="1">
    <source>
        <dbReference type="ARBA" id="ARBA00007749"/>
    </source>
</evidence>
<evidence type="ECO:0000313" key="6">
    <source>
        <dbReference type="Proteomes" id="UP000775872"/>
    </source>
</evidence>
<accession>A0A9P0EKL0</accession>
<reference evidence="5 6" key="2">
    <citation type="submission" date="2021-10" db="EMBL/GenBank/DDBJ databases">
        <authorList>
            <person name="Piombo E."/>
        </authorList>
    </citation>
    <scope>NUCLEOTIDE SEQUENCE [LARGE SCALE GENOMIC DNA]</scope>
</reference>
<dbReference type="PANTHER" id="PTHR42978">
    <property type="entry name" value="QUORUM-QUENCHING LACTONASE YTNP-RELATED-RELATED"/>
    <property type="match status" value="1"/>
</dbReference>
<dbReference type="OrthoDB" id="10250730at2759"/>
<dbReference type="SUPFAM" id="SSF56281">
    <property type="entry name" value="Metallo-hydrolase/oxidoreductase"/>
    <property type="match status" value="1"/>
</dbReference>
<dbReference type="InterPro" id="IPR051013">
    <property type="entry name" value="MBL_superfamily_lactonases"/>
</dbReference>
<comment type="caution">
    <text evidence="5">The sequence shown here is derived from an EMBL/GenBank/DDBJ whole genome shotgun (WGS) entry which is preliminary data.</text>
</comment>
<evidence type="ECO:0000256" key="2">
    <source>
        <dbReference type="ARBA" id="ARBA00022723"/>
    </source>
</evidence>
<evidence type="ECO:0000256" key="4">
    <source>
        <dbReference type="ARBA" id="ARBA00022833"/>
    </source>
</evidence>
<dbReference type="Proteomes" id="UP000775872">
    <property type="component" value="Unassembled WGS sequence"/>
</dbReference>
<dbReference type="GO" id="GO:0046872">
    <property type="term" value="F:metal ion binding"/>
    <property type="evidence" value="ECO:0007669"/>
    <property type="project" value="UniProtKB-KW"/>
</dbReference>
<evidence type="ECO:0000256" key="3">
    <source>
        <dbReference type="ARBA" id="ARBA00022801"/>
    </source>
</evidence>
<dbReference type="InterPro" id="IPR036866">
    <property type="entry name" value="RibonucZ/Hydroxyglut_hydro"/>
</dbReference>
<evidence type="ECO:0008006" key="7">
    <source>
        <dbReference type="Google" id="ProtNLM"/>
    </source>
</evidence>
<evidence type="ECO:0000313" key="5">
    <source>
        <dbReference type="EMBL" id="CAH0051038.1"/>
    </source>
</evidence>
<dbReference type="AlphaFoldDB" id="A0A9P0EKL0"/>
<reference evidence="6" key="1">
    <citation type="submission" date="2019-06" db="EMBL/GenBank/DDBJ databases">
        <authorList>
            <person name="Broberg M."/>
        </authorList>
    </citation>
    <scope>NUCLEOTIDE SEQUENCE [LARGE SCALE GENOMIC DNA]</scope>
</reference>
<keyword evidence="6" id="KW-1185">Reference proteome</keyword>
<keyword evidence="4" id="KW-0862">Zinc</keyword>
<keyword evidence="2" id="KW-0479">Metal-binding</keyword>
<name>A0A9P0EKL0_9HYPO</name>
<sequence>MAPSPPHRELPRGEAMQAVKLINPVNFGPAILQRFMAPPVPGLETFKSSPSLSFLLEHRSGRKLVFDLGIRKDYDNYAPSIVKYLPTTKYNIEVVGNVADILEQNGVPLDEIEAVIWSHSSFDSHWHWDHIGDPSTFPPKTDLVVGPGFKEAMLPGAPANPESPIQEKDYAGRNLREISFEGPHSLKIGQFPAFDYFGDGSFYLLDSPGHAVGHLCGLARTTTEPDTFILMGGDVCHYAGIFRPSQYLPIPDAISPHPCHPKQDHSALCPGEAFARLQKSRGREPTDSLFDLTFGLDLELAAKTTRQLQELDCNQDIFVVVAHDSTVRDGVPHFPQSLNDWKARGFGKGLKWAFLRDLENYWKAEGLL</sequence>